<gene>
    <name evidence="2" type="ORF">CCO03_00680</name>
</gene>
<sequence>MMGGSRLTVLGGLLACASWVEAAPPGQPTTSSNAYTCIDASGRKLTSDRLIAACMDREQREISATGTVRIIPPRATAKELQAQEETRRVELEKVRAAQRERAAERALLSRYPNRPTFDAARVEALKLPTDAVQAAEQRIAGLMADRKKLDQEMEFYVKDPSRAPAELRRKFDINDSALEAQRLSIANQKAEATRINARFDQDLTKLQQLWR</sequence>
<keyword evidence="1" id="KW-0732">Signal</keyword>
<evidence type="ECO:0000313" key="3">
    <source>
        <dbReference type="Proteomes" id="UP000196138"/>
    </source>
</evidence>
<feature type="signal peptide" evidence="1">
    <location>
        <begin position="1"/>
        <end position="22"/>
    </location>
</feature>
<keyword evidence="3" id="KW-1185">Reference proteome</keyword>
<organism evidence="2 3">
    <name type="scientific">Comamonas serinivorans</name>
    <dbReference type="NCBI Taxonomy" id="1082851"/>
    <lineage>
        <taxon>Bacteria</taxon>
        <taxon>Pseudomonadati</taxon>
        <taxon>Pseudomonadota</taxon>
        <taxon>Betaproteobacteria</taxon>
        <taxon>Burkholderiales</taxon>
        <taxon>Comamonadaceae</taxon>
        <taxon>Comamonas</taxon>
    </lineage>
</organism>
<protein>
    <recommendedName>
        <fullName evidence="4">DUF4124 domain-containing protein</fullName>
    </recommendedName>
</protein>
<feature type="chain" id="PRO_5012417485" description="DUF4124 domain-containing protein" evidence="1">
    <location>
        <begin position="23"/>
        <end position="211"/>
    </location>
</feature>
<evidence type="ECO:0000256" key="1">
    <source>
        <dbReference type="SAM" id="SignalP"/>
    </source>
</evidence>
<evidence type="ECO:0008006" key="4">
    <source>
        <dbReference type="Google" id="ProtNLM"/>
    </source>
</evidence>
<proteinExistence type="predicted"/>
<reference evidence="2 3" key="1">
    <citation type="submission" date="2017-05" db="EMBL/GenBank/DDBJ databases">
        <authorList>
            <person name="Song R."/>
            <person name="Chenine A.L."/>
            <person name="Ruprecht R.M."/>
        </authorList>
    </citation>
    <scope>NUCLEOTIDE SEQUENCE [LARGE SCALE GENOMIC DNA]</scope>
    <source>
        <strain evidence="2 3">DSM 26136</strain>
    </source>
</reference>
<dbReference type="EMBL" id="CP021455">
    <property type="protein sequence ID" value="ARU03393.1"/>
    <property type="molecule type" value="Genomic_DNA"/>
</dbReference>
<name>A0A1Y0EIF9_9BURK</name>
<dbReference type="KEGG" id="cser:CCO03_00680"/>
<accession>A0A1Y0EIF9</accession>
<dbReference type="AlphaFoldDB" id="A0A1Y0EIF9"/>
<dbReference type="Proteomes" id="UP000196138">
    <property type="component" value="Chromosome"/>
</dbReference>
<evidence type="ECO:0000313" key="2">
    <source>
        <dbReference type="EMBL" id="ARU03393.1"/>
    </source>
</evidence>